<sequence>MHRTVLVALSAVSLVLVPNLTSAQAQPGASVPQAGHQADTQIGAQNGTQNGAESTRAQSKQTRKEARKQARAQRNAELKQLEKNGYNPATSNDANYPQDIQNAERKAGNAGTGSAHPAPAQGQ</sequence>
<feature type="chain" id="PRO_5020537190" evidence="2">
    <location>
        <begin position="26"/>
        <end position="123"/>
    </location>
</feature>
<dbReference type="AlphaFoldDB" id="A0A4R5L3M2"/>
<gene>
    <name evidence="3" type="ORF">E1N52_35835</name>
</gene>
<feature type="signal peptide" evidence="2">
    <location>
        <begin position="1"/>
        <end position="25"/>
    </location>
</feature>
<name>A0A4R5L3M2_9BURK</name>
<dbReference type="Proteomes" id="UP000295606">
    <property type="component" value="Unassembled WGS sequence"/>
</dbReference>
<protein>
    <submittedName>
        <fullName evidence="3">DUF4148 domain-containing protein</fullName>
    </submittedName>
</protein>
<proteinExistence type="predicted"/>
<dbReference type="EMBL" id="SMOD01000044">
    <property type="protein sequence ID" value="TDG03268.1"/>
    <property type="molecule type" value="Genomic_DNA"/>
</dbReference>
<evidence type="ECO:0000256" key="1">
    <source>
        <dbReference type="SAM" id="MobiDB-lite"/>
    </source>
</evidence>
<dbReference type="OrthoDB" id="9103356at2"/>
<evidence type="ECO:0000313" key="4">
    <source>
        <dbReference type="Proteomes" id="UP000295606"/>
    </source>
</evidence>
<accession>A0A4R5L3M2</accession>
<feature type="compositionally biased region" description="Polar residues" evidence="1">
    <location>
        <begin position="87"/>
        <end position="101"/>
    </location>
</feature>
<feature type="region of interest" description="Disordered" evidence="1">
    <location>
        <begin position="23"/>
        <end position="123"/>
    </location>
</feature>
<keyword evidence="2" id="KW-0732">Signal</keyword>
<reference evidence="3 4" key="1">
    <citation type="submission" date="2019-03" db="EMBL/GenBank/DDBJ databases">
        <title>Paraburkholderia sp. isolated from native Mimosa gymnas in Guartela State Park, Brazil.</title>
        <authorList>
            <person name="Paulitsch F."/>
            <person name="Hungria M."/>
            <person name="Delamuta J.R.M."/>
            <person name="Ribeiro R.A."/>
            <person name="Dall'Agnol R."/>
            <person name="Silva J.S.B."/>
        </authorList>
    </citation>
    <scope>NUCLEOTIDE SEQUENCE [LARGE SCALE GENOMIC DNA]</scope>
    <source>
        <strain evidence="3 4">CNPSo 3008</strain>
    </source>
</reference>
<organism evidence="3 4">
    <name type="scientific">Paraburkholderia guartelaensis</name>
    <dbReference type="NCBI Taxonomy" id="2546446"/>
    <lineage>
        <taxon>Bacteria</taxon>
        <taxon>Pseudomonadati</taxon>
        <taxon>Pseudomonadota</taxon>
        <taxon>Betaproteobacteria</taxon>
        <taxon>Burkholderiales</taxon>
        <taxon>Burkholderiaceae</taxon>
        <taxon>Paraburkholderia</taxon>
    </lineage>
</organism>
<evidence type="ECO:0000313" key="3">
    <source>
        <dbReference type="EMBL" id="TDG03268.1"/>
    </source>
</evidence>
<feature type="compositionally biased region" description="Basic and acidic residues" evidence="1">
    <location>
        <begin position="62"/>
        <end position="82"/>
    </location>
</feature>
<evidence type="ECO:0000256" key="2">
    <source>
        <dbReference type="SAM" id="SignalP"/>
    </source>
</evidence>
<comment type="caution">
    <text evidence="3">The sequence shown here is derived from an EMBL/GenBank/DDBJ whole genome shotgun (WGS) entry which is preliminary data.</text>
</comment>
<feature type="compositionally biased region" description="Polar residues" evidence="1">
    <location>
        <begin position="38"/>
        <end position="59"/>
    </location>
</feature>